<reference evidence="4" key="2">
    <citation type="submission" date="2025-08" db="UniProtKB">
        <authorList>
            <consortium name="RefSeq"/>
        </authorList>
    </citation>
    <scope>IDENTIFICATION</scope>
    <source>
        <tissue evidence="4">Leaf</tissue>
    </source>
</reference>
<keyword evidence="3" id="KW-1185">Reference proteome</keyword>
<dbReference type="InterPro" id="IPR008406">
    <property type="entry name" value="DRM/ARP"/>
</dbReference>
<feature type="compositionally biased region" description="Low complexity" evidence="2">
    <location>
        <begin position="79"/>
        <end position="97"/>
    </location>
</feature>
<sequence length="134" mass="14623">MGLLEKLWDDTIAGPQPDSDLGRLRKFDTLITRSSTPSKEMEGERSYSGDAISGAENQEEVKVSRRIMIVKPPGYNQNSGSAPASPAGSTPPSSPFSDQEHSGFGGDQRQTRMKRQRMRTAPAEALLLLKMSDV</sequence>
<dbReference type="AlphaFoldDB" id="A0A9R0K6X4"/>
<reference evidence="3" key="1">
    <citation type="journal article" date="2021" name="Nat. Commun.">
        <title>Genomic analyses provide insights into spinach domestication and the genetic basis of agronomic traits.</title>
        <authorList>
            <person name="Cai X."/>
            <person name="Sun X."/>
            <person name="Xu C."/>
            <person name="Sun H."/>
            <person name="Wang X."/>
            <person name="Ge C."/>
            <person name="Zhang Z."/>
            <person name="Wang Q."/>
            <person name="Fei Z."/>
            <person name="Jiao C."/>
            <person name="Wang Q."/>
        </authorList>
    </citation>
    <scope>NUCLEOTIDE SEQUENCE [LARGE SCALE GENOMIC DNA]</scope>
    <source>
        <strain evidence="3">cv. Varoflay</strain>
    </source>
</reference>
<proteinExistence type="inferred from homology"/>
<dbReference type="KEGG" id="soe:110798818"/>
<dbReference type="PANTHER" id="PTHR33565:SF1">
    <property type="entry name" value="DORMANCY-ASSOCIATED PROTEIN HOMOLOG 3"/>
    <property type="match status" value="1"/>
</dbReference>
<accession>A0A9R0K6X4</accession>
<comment type="similarity">
    <text evidence="1">Belongs to the DRM1/ARP family.</text>
</comment>
<organism evidence="3 4">
    <name type="scientific">Spinacia oleracea</name>
    <name type="common">Spinach</name>
    <dbReference type="NCBI Taxonomy" id="3562"/>
    <lineage>
        <taxon>Eukaryota</taxon>
        <taxon>Viridiplantae</taxon>
        <taxon>Streptophyta</taxon>
        <taxon>Embryophyta</taxon>
        <taxon>Tracheophyta</taxon>
        <taxon>Spermatophyta</taxon>
        <taxon>Magnoliopsida</taxon>
        <taxon>eudicotyledons</taxon>
        <taxon>Gunneridae</taxon>
        <taxon>Pentapetalae</taxon>
        <taxon>Caryophyllales</taxon>
        <taxon>Chenopodiaceae</taxon>
        <taxon>Chenopodioideae</taxon>
        <taxon>Anserineae</taxon>
        <taxon>Spinacia</taxon>
    </lineage>
</organism>
<dbReference type="PANTHER" id="PTHR33565">
    <property type="entry name" value="DORMANCY-ASSOCIATED PROTEIN 1"/>
    <property type="match status" value="1"/>
</dbReference>
<evidence type="ECO:0000313" key="3">
    <source>
        <dbReference type="Proteomes" id="UP000813463"/>
    </source>
</evidence>
<dbReference type="RefSeq" id="XP_021859710.2">
    <property type="nucleotide sequence ID" value="XM_022004018.2"/>
</dbReference>
<evidence type="ECO:0000313" key="4">
    <source>
        <dbReference type="RefSeq" id="XP_021859710.2"/>
    </source>
</evidence>
<name>A0A9R0K6X4_SPIOL</name>
<dbReference type="GeneID" id="110798818"/>
<feature type="region of interest" description="Disordered" evidence="2">
    <location>
        <begin position="1"/>
        <end position="121"/>
    </location>
</feature>
<gene>
    <name evidence="4" type="primary">LOC110798818</name>
</gene>
<evidence type="ECO:0000256" key="1">
    <source>
        <dbReference type="ARBA" id="ARBA00010502"/>
    </source>
</evidence>
<dbReference type="Pfam" id="PF05564">
    <property type="entry name" value="Auxin_repressed"/>
    <property type="match status" value="1"/>
</dbReference>
<evidence type="ECO:0000256" key="2">
    <source>
        <dbReference type="SAM" id="MobiDB-lite"/>
    </source>
</evidence>
<protein>
    <submittedName>
        <fullName evidence="4">Dormancy-associated protein homolog 3 isoform X1</fullName>
    </submittedName>
</protein>
<dbReference type="Proteomes" id="UP000813463">
    <property type="component" value="Chromosome 4"/>
</dbReference>